<name>A0A3B4B0K2_9GOBI</name>
<dbReference type="Pfam" id="PF24540">
    <property type="entry name" value="zf-C2H2_REST"/>
    <property type="match status" value="1"/>
</dbReference>
<sequence length="957" mass="107875">MLSSMLDNVYIPVCNNNPQSLKLSAATASVGIGGACWDCVMIIAEALYDTKTNKKTKNYINISLGHRYSYDDQSQREVCIVEYPESPAFTPITVGQGEDMDTHEAPEARDPTPPTKLLTPPSTAESAPSPEKKSKKKPFHCKPCNFQAKTESEFVEHLQTHAVSKMIVVNKVEGRSHKGKEAEASHEEPEKTNQSAAGGEIKGLIRCERCGYNTNRYDHYISHLKHHSKDQDHRVFKCTLCPYTTVSQYHWRKHLRNHFPSKLHTCSQCSYFSDRKSNYIQHIRTHTGVRPFQCPYCDYSSSQKTHLTRHMRTHSGERPFKCETCNYLAANQHEVTRHARQVHNGPKPLACPYCDYKTADRSNFKKHVELHLNPRQFNCPLCKYAASKKCNLQYHIKSRHAGCDVNLDISKVKLRVKKADSESRGDRSPASPINLSIKNKKPQEEAKKSGDNGRDVDKKLKQKKMEDFVKAVERMTPKKRSKKADKVQDKSEQKEQERAKMEEGKGAQKKDKKEEERAKMEDGKGALKKDKKEEERAKMEDGKGALKKDKKEEEEKAKMEDGKGVPKKDKKKEEERAKMEDGKSAVKMDKKANKMANIKVVKKAKTSKRKAAEVLDLSQKVESPAKIKKVREAEEKPKRKKSKKGGDNPTEQDQEVQKEIKGSSAVNGHLLESRIIIGDQEAAPEVVQNMPEKMEVVSEELSKEVSKSDTTVLSENVCQSLPEKTTEEVAGLMEQSNKKIQENGEKIDLEIVNKSQKKGEKSPKKSTKKKGVLVEDVASKLALNKESEMVLNCEKAAQAEVEPVEKPTQTVSELDTEPTTSEECSPRSEKVQSPPQTPSPSREVFVKPSGRPPLFLQRQASSSSSSSTKPVESEEDEGIHEGLHEGASDASDSASECSDDSGLKMLTPTDDMPTPTELKAHLCIFCDRTFPFKSDYQRHLNRHLVNVYYMDHSKANK</sequence>
<comment type="subcellular location">
    <subcellularLocation>
        <location evidence="2">Cytoplasm</location>
    </subcellularLocation>
    <subcellularLocation>
        <location evidence="1">Nucleus</location>
    </subcellularLocation>
</comment>
<feature type="domain" description="C2H2-type" evidence="14">
    <location>
        <begin position="349"/>
        <end position="376"/>
    </location>
</feature>
<dbReference type="GO" id="GO:0005737">
    <property type="term" value="C:cytoplasm"/>
    <property type="evidence" value="ECO:0007669"/>
    <property type="project" value="UniProtKB-SubCell"/>
</dbReference>
<reference evidence="15" key="2">
    <citation type="submission" date="2025-09" db="UniProtKB">
        <authorList>
            <consortium name="Ensembl"/>
        </authorList>
    </citation>
    <scope>IDENTIFICATION</scope>
</reference>
<dbReference type="GO" id="GO:0045596">
    <property type="term" value="P:negative regulation of cell differentiation"/>
    <property type="evidence" value="ECO:0007669"/>
    <property type="project" value="UniProtKB-ARBA"/>
</dbReference>
<keyword evidence="6" id="KW-0677">Repeat</keyword>
<dbReference type="GO" id="GO:0045664">
    <property type="term" value="P:regulation of neuron differentiation"/>
    <property type="evidence" value="ECO:0007669"/>
    <property type="project" value="UniProtKB-ARBA"/>
</dbReference>
<evidence type="ECO:0000256" key="3">
    <source>
        <dbReference type="ARBA" id="ARBA00022490"/>
    </source>
</evidence>
<dbReference type="FunFam" id="3.30.160.60:FF:002804">
    <property type="entry name" value="RE1-silencing transcription factor"/>
    <property type="match status" value="1"/>
</dbReference>
<evidence type="ECO:0000256" key="1">
    <source>
        <dbReference type="ARBA" id="ARBA00004123"/>
    </source>
</evidence>
<dbReference type="FunFam" id="3.30.160.60:FF:000395">
    <property type="entry name" value="zinc finger protein 513"/>
    <property type="match status" value="1"/>
</dbReference>
<dbReference type="GO" id="GO:0045944">
    <property type="term" value="P:positive regulation of transcription by RNA polymerase II"/>
    <property type="evidence" value="ECO:0007669"/>
    <property type="project" value="TreeGrafter"/>
</dbReference>
<evidence type="ECO:0000256" key="4">
    <source>
        <dbReference type="ARBA" id="ARBA00022491"/>
    </source>
</evidence>
<dbReference type="Proteomes" id="UP000261520">
    <property type="component" value="Unplaced"/>
</dbReference>
<evidence type="ECO:0000256" key="10">
    <source>
        <dbReference type="ARBA" id="ARBA00023163"/>
    </source>
</evidence>
<feature type="compositionally biased region" description="Basic and acidic residues" evidence="13">
    <location>
        <begin position="741"/>
        <end position="763"/>
    </location>
</feature>
<dbReference type="FunFam" id="3.30.160.60:FF:000952">
    <property type="entry name" value="RE1-silencing transcription factor B"/>
    <property type="match status" value="1"/>
</dbReference>
<feature type="compositionally biased region" description="Basic and acidic residues" evidence="13">
    <location>
        <begin position="174"/>
        <end position="191"/>
    </location>
</feature>
<keyword evidence="7 12" id="KW-0863">Zinc-finger</keyword>
<evidence type="ECO:0000256" key="8">
    <source>
        <dbReference type="ARBA" id="ARBA00022833"/>
    </source>
</evidence>
<dbReference type="Gene3D" id="3.30.160.60">
    <property type="entry name" value="Classic Zinc Finger"/>
    <property type="match status" value="5"/>
</dbReference>
<feature type="region of interest" description="Disordered" evidence="13">
    <location>
        <begin position="90"/>
        <end position="138"/>
    </location>
</feature>
<keyword evidence="10" id="KW-0804">Transcription</keyword>
<feature type="compositionally biased region" description="Polar residues" evidence="13">
    <location>
        <begin position="709"/>
        <end position="719"/>
    </location>
</feature>
<keyword evidence="5" id="KW-0479">Metal-binding</keyword>
<feature type="compositionally biased region" description="Basic and acidic residues" evidence="13">
    <location>
        <begin position="417"/>
        <end position="427"/>
    </location>
</feature>
<dbReference type="InterPro" id="IPR057281">
    <property type="entry name" value="Zfn-C2H2_REST"/>
</dbReference>
<dbReference type="Ensembl" id="ENSPMGT00000023982.1">
    <property type="protein sequence ID" value="ENSPMGP00000022515.1"/>
    <property type="gene ID" value="ENSPMGG00000018217.1"/>
</dbReference>
<evidence type="ECO:0000256" key="2">
    <source>
        <dbReference type="ARBA" id="ARBA00004496"/>
    </source>
</evidence>
<feature type="compositionally biased region" description="Basic residues" evidence="13">
    <location>
        <begin position="600"/>
        <end position="609"/>
    </location>
</feature>
<dbReference type="AlphaFoldDB" id="A0A3B4B0K2"/>
<evidence type="ECO:0000256" key="7">
    <source>
        <dbReference type="ARBA" id="ARBA00022771"/>
    </source>
</evidence>
<evidence type="ECO:0000256" key="13">
    <source>
        <dbReference type="SAM" id="MobiDB-lite"/>
    </source>
</evidence>
<feature type="compositionally biased region" description="Low complexity" evidence="13">
    <location>
        <begin position="115"/>
        <end position="129"/>
    </location>
</feature>
<dbReference type="SMART" id="SM00355">
    <property type="entry name" value="ZnF_C2H2"/>
    <property type="match status" value="9"/>
</dbReference>
<feature type="region of interest" description="Disordered" evidence="13">
    <location>
        <begin position="694"/>
        <end position="719"/>
    </location>
</feature>
<accession>A0A3B4B0K2</accession>
<feature type="compositionally biased region" description="Basic and acidic residues" evidence="13">
    <location>
        <begin position="100"/>
        <end position="110"/>
    </location>
</feature>
<evidence type="ECO:0000256" key="9">
    <source>
        <dbReference type="ARBA" id="ARBA00023015"/>
    </source>
</evidence>
<dbReference type="InterPro" id="IPR050688">
    <property type="entry name" value="Zinc_finger/UBP_domain"/>
</dbReference>
<feature type="domain" description="C2H2-type" evidence="14">
    <location>
        <begin position="264"/>
        <end position="291"/>
    </location>
</feature>
<evidence type="ECO:0000313" key="16">
    <source>
        <dbReference type="Proteomes" id="UP000261520"/>
    </source>
</evidence>
<feature type="compositionally biased region" description="Basic and acidic residues" evidence="13">
    <location>
        <begin position="484"/>
        <end position="592"/>
    </location>
</feature>
<keyword evidence="8" id="KW-0862">Zinc</keyword>
<feature type="compositionally biased region" description="Basic and acidic residues" evidence="13">
    <location>
        <begin position="441"/>
        <end position="476"/>
    </location>
</feature>
<dbReference type="FunFam" id="3.30.160.60:FF:000805">
    <property type="entry name" value="RE1-silencing transcription factor B"/>
    <property type="match status" value="1"/>
</dbReference>
<keyword evidence="3" id="KW-0963">Cytoplasm</keyword>
<dbReference type="GO" id="GO:0008270">
    <property type="term" value="F:zinc ion binding"/>
    <property type="evidence" value="ECO:0007669"/>
    <property type="project" value="UniProtKB-KW"/>
</dbReference>
<feature type="region of interest" description="Disordered" evidence="13">
    <location>
        <begin position="416"/>
        <end position="668"/>
    </location>
</feature>
<keyword evidence="16" id="KW-1185">Reference proteome</keyword>
<feature type="compositionally biased region" description="Basic and acidic residues" evidence="13">
    <location>
        <begin position="694"/>
        <end position="707"/>
    </location>
</feature>
<evidence type="ECO:0000259" key="14">
    <source>
        <dbReference type="PROSITE" id="PS50157"/>
    </source>
</evidence>
<protein>
    <recommendedName>
        <fullName evidence="14">C2H2-type domain-containing protein</fullName>
    </recommendedName>
</protein>
<dbReference type="PROSITE" id="PS00028">
    <property type="entry name" value="ZINC_FINGER_C2H2_1"/>
    <property type="match status" value="1"/>
</dbReference>
<dbReference type="PROSITE" id="PS50157">
    <property type="entry name" value="ZINC_FINGER_C2H2_2"/>
    <property type="match status" value="6"/>
</dbReference>
<feature type="domain" description="C2H2-type" evidence="14">
    <location>
        <begin position="377"/>
        <end position="402"/>
    </location>
</feature>
<feature type="region of interest" description="Disordered" evidence="13">
    <location>
        <begin position="741"/>
        <end position="771"/>
    </location>
</feature>
<feature type="region of interest" description="Disordered" evidence="13">
    <location>
        <begin position="797"/>
        <end position="912"/>
    </location>
</feature>
<evidence type="ECO:0000256" key="5">
    <source>
        <dbReference type="ARBA" id="ARBA00022723"/>
    </source>
</evidence>
<evidence type="ECO:0000256" key="6">
    <source>
        <dbReference type="ARBA" id="ARBA00022737"/>
    </source>
</evidence>
<dbReference type="GO" id="GO:0005634">
    <property type="term" value="C:nucleus"/>
    <property type="evidence" value="ECO:0007669"/>
    <property type="project" value="UniProtKB-SubCell"/>
</dbReference>
<dbReference type="Pfam" id="PF13909">
    <property type="entry name" value="zf-H2C2_5"/>
    <property type="match status" value="1"/>
</dbReference>
<feature type="compositionally biased region" description="Polar residues" evidence="13">
    <location>
        <begin position="807"/>
        <end position="823"/>
    </location>
</feature>
<dbReference type="PANTHER" id="PTHR24403">
    <property type="entry name" value="ZINC FINGER PROTEIN"/>
    <property type="match status" value="1"/>
</dbReference>
<feature type="region of interest" description="Disordered" evidence="13">
    <location>
        <begin position="174"/>
        <end position="197"/>
    </location>
</feature>
<dbReference type="STRING" id="409849.ENSPMGP00000022515"/>
<dbReference type="SUPFAM" id="SSF57667">
    <property type="entry name" value="beta-beta-alpha zinc fingers"/>
    <property type="match status" value="3"/>
</dbReference>
<dbReference type="InterPro" id="IPR036236">
    <property type="entry name" value="Znf_C2H2_sf"/>
</dbReference>
<keyword evidence="4" id="KW-0678">Repressor</keyword>
<evidence type="ECO:0000256" key="11">
    <source>
        <dbReference type="ARBA" id="ARBA00023242"/>
    </source>
</evidence>
<organism evidence="15 16">
    <name type="scientific">Periophthalmus magnuspinnatus</name>
    <dbReference type="NCBI Taxonomy" id="409849"/>
    <lineage>
        <taxon>Eukaryota</taxon>
        <taxon>Metazoa</taxon>
        <taxon>Chordata</taxon>
        <taxon>Craniata</taxon>
        <taxon>Vertebrata</taxon>
        <taxon>Euteleostomi</taxon>
        <taxon>Actinopterygii</taxon>
        <taxon>Neopterygii</taxon>
        <taxon>Teleostei</taxon>
        <taxon>Neoteleostei</taxon>
        <taxon>Acanthomorphata</taxon>
        <taxon>Gobiaria</taxon>
        <taxon>Gobiiformes</taxon>
        <taxon>Gobioidei</taxon>
        <taxon>Gobiidae</taxon>
        <taxon>Oxudercinae</taxon>
        <taxon>Periophthalmus</taxon>
    </lineage>
</organism>
<reference evidence="15" key="1">
    <citation type="submission" date="2025-08" db="UniProtKB">
        <authorList>
            <consortium name="Ensembl"/>
        </authorList>
    </citation>
    <scope>IDENTIFICATION</scope>
</reference>
<evidence type="ECO:0000256" key="12">
    <source>
        <dbReference type="PROSITE-ProRule" id="PRU00042"/>
    </source>
</evidence>
<feature type="domain" description="C2H2-type" evidence="14">
    <location>
        <begin position="320"/>
        <end position="348"/>
    </location>
</feature>
<dbReference type="PANTHER" id="PTHR24403:SF102">
    <property type="entry name" value="RE1-SILENCING TRANSCRIPTION FACTOR"/>
    <property type="match status" value="1"/>
</dbReference>
<evidence type="ECO:0000313" key="15">
    <source>
        <dbReference type="Ensembl" id="ENSPMGP00000022515.1"/>
    </source>
</evidence>
<proteinExistence type="predicted"/>
<dbReference type="InterPro" id="IPR013087">
    <property type="entry name" value="Znf_C2H2_type"/>
</dbReference>
<keyword evidence="9" id="KW-0805">Transcription regulation</keyword>
<keyword evidence="11" id="KW-0539">Nucleus</keyword>
<dbReference type="FunFam" id="3.30.160.60:FF:000662">
    <property type="entry name" value="RE1-silencing transcription factor A"/>
    <property type="match status" value="1"/>
</dbReference>
<feature type="domain" description="C2H2-type" evidence="14">
    <location>
        <begin position="205"/>
        <end position="232"/>
    </location>
</feature>
<feature type="domain" description="C2H2-type" evidence="14">
    <location>
        <begin position="292"/>
        <end position="319"/>
    </location>
</feature>